<dbReference type="AlphaFoldDB" id="A0A5C5GES1"/>
<dbReference type="EMBL" id="VFFF01000001">
    <property type="protein sequence ID" value="TNY32704.1"/>
    <property type="molecule type" value="Genomic_DNA"/>
</dbReference>
<evidence type="ECO:0000256" key="1">
    <source>
        <dbReference type="SAM" id="Phobius"/>
    </source>
</evidence>
<feature type="transmembrane region" description="Helical" evidence="1">
    <location>
        <begin position="44"/>
        <end position="63"/>
    </location>
</feature>
<dbReference type="RefSeq" id="WP_140193384.1">
    <property type="nucleotide sequence ID" value="NZ_CP065915.1"/>
</dbReference>
<dbReference type="InterPro" id="IPR019201">
    <property type="entry name" value="DUF2065"/>
</dbReference>
<comment type="caution">
    <text evidence="2">The sequence shown here is derived from an EMBL/GenBank/DDBJ whole genome shotgun (WGS) entry which is preliminary data.</text>
</comment>
<name>A0A5C5GES1_9RHOB</name>
<gene>
    <name evidence="2" type="ORF">FHY64_05350</name>
</gene>
<dbReference type="Pfam" id="PF09838">
    <property type="entry name" value="DUF2065"/>
    <property type="match status" value="1"/>
</dbReference>
<sequence>MASALLAIGLVLFVEGLIYALAPAAVEEMLRMLRDLTTDQRRAFGLGAVAVGVALVWLAKALGA</sequence>
<accession>A0A5C5GES1</accession>
<keyword evidence="1" id="KW-0812">Transmembrane</keyword>
<keyword evidence="1" id="KW-1133">Transmembrane helix</keyword>
<evidence type="ECO:0000313" key="2">
    <source>
        <dbReference type="EMBL" id="TNY32704.1"/>
    </source>
</evidence>
<dbReference type="Proteomes" id="UP000314011">
    <property type="component" value="Unassembled WGS sequence"/>
</dbReference>
<evidence type="ECO:0000313" key="3">
    <source>
        <dbReference type="Proteomes" id="UP000314011"/>
    </source>
</evidence>
<protein>
    <submittedName>
        <fullName evidence="2">DUF2065 domain-containing protein</fullName>
    </submittedName>
</protein>
<organism evidence="2 3">
    <name type="scientific">Pelagovum pacificum</name>
    <dbReference type="NCBI Taxonomy" id="2588711"/>
    <lineage>
        <taxon>Bacteria</taxon>
        <taxon>Pseudomonadati</taxon>
        <taxon>Pseudomonadota</taxon>
        <taxon>Alphaproteobacteria</taxon>
        <taxon>Rhodobacterales</taxon>
        <taxon>Paracoccaceae</taxon>
        <taxon>Pelagovum</taxon>
    </lineage>
</organism>
<proteinExistence type="predicted"/>
<keyword evidence="3" id="KW-1185">Reference proteome</keyword>
<reference evidence="2 3" key="1">
    <citation type="submission" date="2019-06" db="EMBL/GenBank/DDBJ databases">
        <title>Genome of new Rhodobacteraceae sp. SM1903.</title>
        <authorList>
            <person name="Ren X."/>
        </authorList>
    </citation>
    <scope>NUCLEOTIDE SEQUENCE [LARGE SCALE GENOMIC DNA]</scope>
    <source>
        <strain evidence="2 3">SM1903</strain>
    </source>
</reference>
<keyword evidence="1" id="KW-0472">Membrane</keyword>
<dbReference type="OrthoDB" id="9815199at2"/>